<protein>
    <recommendedName>
        <fullName evidence="1">HTH cro/C1-type domain-containing protein</fullName>
    </recommendedName>
</protein>
<dbReference type="InterPro" id="IPR027417">
    <property type="entry name" value="P-loop_NTPase"/>
</dbReference>
<dbReference type="Gene3D" id="3.40.50.300">
    <property type="entry name" value="P-loop containing nucleotide triphosphate hydrolases"/>
    <property type="match status" value="1"/>
</dbReference>
<evidence type="ECO:0000259" key="1">
    <source>
        <dbReference type="SMART" id="SM00530"/>
    </source>
</evidence>
<reference evidence="2 3" key="1">
    <citation type="submission" date="2022-10" db="EMBL/GenBank/DDBJ databases">
        <title>Draft genome sequence of Streptomyces sp. YSPA8.</title>
        <authorList>
            <person name="Moriuchi R."/>
            <person name="Dohra H."/>
            <person name="Yamamura H."/>
            <person name="Kodani S."/>
        </authorList>
    </citation>
    <scope>NUCLEOTIDE SEQUENCE [LARGE SCALE GENOMIC DNA]</scope>
    <source>
        <strain evidence="2 3">YSPA8</strain>
    </source>
</reference>
<dbReference type="CDD" id="cd00093">
    <property type="entry name" value="HTH_XRE"/>
    <property type="match status" value="1"/>
</dbReference>
<dbReference type="SMART" id="SM00530">
    <property type="entry name" value="HTH_XRE"/>
    <property type="match status" value="1"/>
</dbReference>
<name>A0ABQ5NQL9_9ACTN</name>
<organism evidence="2 3">
    <name type="scientific">Streptomyces yaizuensis</name>
    <dbReference type="NCBI Taxonomy" id="2989713"/>
    <lineage>
        <taxon>Bacteria</taxon>
        <taxon>Bacillati</taxon>
        <taxon>Actinomycetota</taxon>
        <taxon>Actinomycetes</taxon>
        <taxon>Kitasatosporales</taxon>
        <taxon>Streptomycetaceae</taxon>
        <taxon>Streptomyces</taxon>
    </lineage>
</organism>
<feature type="non-terminal residue" evidence="2">
    <location>
        <position position="237"/>
    </location>
</feature>
<proteinExistence type="predicted"/>
<sequence>MAGRHEVPVDPQAGPVEEFAFGLRKLRVEAGQPTYRVLASRAGFSVSALSQAAGGRELPSLRVALAYVRACGGEVGEWEARWRRAAAAVRDTTTAGAGVEVVPYRGLARYESGDSALFFGRERVTADVLALVGRRRFAAVFGPSGSGKSSLLRAAVIPALRRPGTPDGPGGPGLGLGAIRILTPGSHPARTHTHLLTPTAESGEVLVVVDQFEEVFTLCRDPDQREGFLRLLLAARN</sequence>
<dbReference type="SUPFAM" id="SSF52540">
    <property type="entry name" value="P-loop containing nucleoside triphosphate hydrolases"/>
    <property type="match status" value="1"/>
</dbReference>
<dbReference type="InterPro" id="IPR001387">
    <property type="entry name" value="Cro/C1-type_HTH"/>
</dbReference>
<evidence type="ECO:0000313" key="3">
    <source>
        <dbReference type="Proteomes" id="UP001291653"/>
    </source>
</evidence>
<dbReference type="Pfam" id="PF20703">
    <property type="entry name" value="nSTAND1"/>
    <property type="match status" value="1"/>
</dbReference>
<dbReference type="Proteomes" id="UP001291653">
    <property type="component" value="Unassembled WGS sequence"/>
</dbReference>
<dbReference type="InterPro" id="IPR010982">
    <property type="entry name" value="Lambda_DNA-bd_dom_sf"/>
</dbReference>
<keyword evidence="3" id="KW-1185">Reference proteome</keyword>
<dbReference type="EMBL" id="BSBI01000001">
    <property type="protein sequence ID" value="GLF92620.1"/>
    <property type="molecule type" value="Genomic_DNA"/>
</dbReference>
<comment type="caution">
    <text evidence="2">The sequence shown here is derived from an EMBL/GenBank/DDBJ whole genome shotgun (WGS) entry which is preliminary data.</text>
</comment>
<accession>A0ABQ5NQL9</accession>
<evidence type="ECO:0000313" key="2">
    <source>
        <dbReference type="EMBL" id="GLF92620.1"/>
    </source>
</evidence>
<feature type="domain" description="HTH cro/C1-type" evidence="1">
    <location>
        <begin position="22"/>
        <end position="78"/>
    </location>
</feature>
<dbReference type="InterPro" id="IPR049052">
    <property type="entry name" value="nSTAND1"/>
</dbReference>
<gene>
    <name evidence="2" type="ORF">SYYSPA8_00005</name>
</gene>
<dbReference type="SUPFAM" id="SSF47413">
    <property type="entry name" value="lambda repressor-like DNA-binding domains"/>
    <property type="match status" value="1"/>
</dbReference>